<evidence type="ECO:0000313" key="2">
    <source>
        <dbReference type="Proteomes" id="UP000282438"/>
    </source>
</evidence>
<accession>A0A3S8ZS55</accession>
<name>A0A3S8ZS55_9NEIS</name>
<protein>
    <submittedName>
        <fullName evidence="1">Uncharacterized protein</fullName>
    </submittedName>
</protein>
<evidence type="ECO:0000313" key="1">
    <source>
        <dbReference type="EMBL" id="AZN36333.1"/>
    </source>
</evidence>
<sequence length="202" mass="22963">MSNTQTELTKKSDQKGHIINLCDPGWFIDHENFSIENAPLRTQDLKFSGEDLNFAARVLYAESSGALALPLKNDRMNEKEAILNVKYFRLNRKGYPNNSYIAHSFKAVCEAKGQFESVSPKNTKFTSSANENFEKLSQKECTDLEEAIEAINNFIKSGPNPDYCYDNFRSYQPNRPTLPGERVGNSRFWLSAVGSKLYQDQP</sequence>
<proteinExistence type="predicted"/>
<keyword evidence="2" id="KW-1185">Reference proteome</keyword>
<reference evidence="1 2" key="1">
    <citation type="submission" date="2018-12" db="EMBL/GenBank/DDBJ databases">
        <title>Complete genome sequence of Iodobacter sp. H11R3.</title>
        <authorList>
            <person name="Bae J.-W."/>
        </authorList>
    </citation>
    <scope>NUCLEOTIDE SEQUENCE [LARGE SCALE GENOMIC DNA]</scope>
    <source>
        <strain evidence="1 2">H11R3</strain>
    </source>
</reference>
<dbReference type="EMBL" id="CP034433">
    <property type="protein sequence ID" value="AZN36333.1"/>
    <property type="molecule type" value="Genomic_DNA"/>
</dbReference>
<organism evidence="1 2">
    <name type="scientific">Iodobacter ciconiae</name>
    <dbReference type="NCBI Taxonomy" id="2496266"/>
    <lineage>
        <taxon>Bacteria</taxon>
        <taxon>Pseudomonadati</taxon>
        <taxon>Pseudomonadota</taxon>
        <taxon>Betaproteobacteria</taxon>
        <taxon>Neisseriales</taxon>
        <taxon>Chitinibacteraceae</taxon>
        <taxon>Iodobacter</taxon>
    </lineage>
</organism>
<dbReference type="Proteomes" id="UP000282438">
    <property type="component" value="Chromosome"/>
</dbReference>
<dbReference type="OrthoDB" id="9131263at2"/>
<dbReference type="AlphaFoldDB" id="A0A3S8ZS55"/>
<gene>
    <name evidence="1" type="ORF">EJO50_07425</name>
</gene>
<dbReference type="KEGG" id="iod:EJO50_07425"/>
<dbReference type="RefSeq" id="WP_125972915.1">
    <property type="nucleotide sequence ID" value="NZ_CP034433.1"/>
</dbReference>